<evidence type="ECO:0000256" key="1">
    <source>
        <dbReference type="SAM" id="MobiDB-lite"/>
    </source>
</evidence>
<gene>
    <name evidence="2" type="ORF">VP01_14843g1</name>
</gene>
<dbReference type="VEuPathDB" id="FungiDB:VP01_14843g1"/>
<proteinExistence type="predicted"/>
<evidence type="ECO:0000313" key="2">
    <source>
        <dbReference type="EMBL" id="KNZ60904.1"/>
    </source>
</evidence>
<dbReference type="AlphaFoldDB" id="A0A0L6VJM8"/>
<reference evidence="2 3" key="1">
    <citation type="submission" date="2015-08" db="EMBL/GenBank/DDBJ databases">
        <title>Next Generation Sequencing and Analysis of the Genome of Puccinia sorghi L Schw, the Causal Agent of Maize Common Rust.</title>
        <authorList>
            <person name="Rochi L."/>
            <person name="Burguener G."/>
            <person name="Darino M."/>
            <person name="Turjanski A."/>
            <person name="Kreff E."/>
            <person name="Dieguez M.J."/>
            <person name="Sacco F."/>
        </authorList>
    </citation>
    <scope>NUCLEOTIDE SEQUENCE [LARGE SCALE GENOMIC DNA]</scope>
    <source>
        <strain evidence="2 3">RO10H11247</strain>
    </source>
</reference>
<sequence length="80" mass="8608">MSNGARDTSPRSGRGSRRDCAPRSPSLKPISCSKLFGRWCHMTFRPSSKSSLNSDSAPGPEDTQHFGNKQATVDVDGSPI</sequence>
<name>A0A0L6VJM8_9BASI</name>
<evidence type="ECO:0000313" key="3">
    <source>
        <dbReference type="Proteomes" id="UP000037035"/>
    </source>
</evidence>
<dbReference type="Proteomes" id="UP000037035">
    <property type="component" value="Unassembled WGS sequence"/>
</dbReference>
<feature type="region of interest" description="Disordered" evidence="1">
    <location>
        <begin position="45"/>
        <end position="80"/>
    </location>
</feature>
<comment type="caution">
    <text evidence="2">The sequence shown here is derived from an EMBL/GenBank/DDBJ whole genome shotgun (WGS) entry which is preliminary data.</text>
</comment>
<feature type="non-terminal residue" evidence="2">
    <location>
        <position position="80"/>
    </location>
</feature>
<organism evidence="2 3">
    <name type="scientific">Puccinia sorghi</name>
    <dbReference type="NCBI Taxonomy" id="27349"/>
    <lineage>
        <taxon>Eukaryota</taxon>
        <taxon>Fungi</taxon>
        <taxon>Dikarya</taxon>
        <taxon>Basidiomycota</taxon>
        <taxon>Pucciniomycotina</taxon>
        <taxon>Pucciniomycetes</taxon>
        <taxon>Pucciniales</taxon>
        <taxon>Pucciniaceae</taxon>
        <taxon>Puccinia</taxon>
    </lineage>
</organism>
<feature type="region of interest" description="Disordered" evidence="1">
    <location>
        <begin position="1"/>
        <end position="29"/>
    </location>
</feature>
<feature type="compositionally biased region" description="Polar residues" evidence="1">
    <location>
        <begin position="45"/>
        <end position="56"/>
    </location>
</feature>
<accession>A0A0L6VJM8</accession>
<protein>
    <submittedName>
        <fullName evidence="2">Uncharacterized protein</fullName>
    </submittedName>
</protein>
<keyword evidence="3" id="KW-1185">Reference proteome</keyword>
<dbReference type="EMBL" id="LAVV01005379">
    <property type="protein sequence ID" value="KNZ60904.1"/>
    <property type="molecule type" value="Genomic_DNA"/>
</dbReference>